<dbReference type="SUPFAM" id="SSF51445">
    <property type="entry name" value="(Trans)glycosidases"/>
    <property type="match status" value="1"/>
</dbReference>
<dbReference type="PANTHER" id="PTHR22600">
    <property type="entry name" value="BETA-HEXOSAMINIDASE"/>
    <property type="match status" value="1"/>
</dbReference>
<organism evidence="6">
    <name type="scientific">bioreactor metagenome</name>
    <dbReference type="NCBI Taxonomy" id="1076179"/>
    <lineage>
        <taxon>unclassified sequences</taxon>
        <taxon>metagenomes</taxon>
        <taxon>ecological metagenomes</taxon>
    </lineage>
</organism>
<evidence type="ECO:0000256" key="2">
    <source>
        <dbReference type="ARBA" id="ARBA00006285"/>
    </source>
</evidence>
<dbReference type="InterPro" id="IPR015883">
    <property type="entry name" value="Glyco_hydro_20_cat"/>
</dbReference>
<evidence type="ECO:0000313" key="6">
    <source>
        <dbReference type="EMBL" id="MPM58878.1"/>
    </source>
</evidence>
<dbReference type="PANTHER" id="PTHR22600:SF57">
    <property type="entry name" value="BETA-N-ACETYLHEXOSAMINIDASE"/>
    <property type="match status" value="1"/>
</dbReference>
<dbReference type="GO" id="GO:0004563">
    <property type="term" value="F:beta-N-acetylhexosaminidase activity"/>
    <property type="evidence" value="ECO:0007669"/>
    <property type="project" value="UniProtKB-EC"/>
</dbReference>
<dbReference type="GO" id="GO:0030203">
    <property type="term" value="P:glycosaminoglycan metabolic process"/>
    <property type="evidence" value="ECO:0007669"/>
    <property type="project" value="TreeGrafter"/>
</dbReference>
<dbReference type="GO" id="GO:0005975">
    <property type="term" value="P:carbohydrate metabolic process"/>
    <property type="evidence" value="ECO:0007669"/>
    <property type="project" value="InterPro"/>
</dbReference>
<dbReference type="AlphaFoldDB" id="A0A645B1F5"/>
<name>A0A645B1F5_9ZZZZ</name>
<dbReference type="GO" id="GO:0016020">
    <property type="term" value="C:membrane"/>
    <property type="evidence" value="ECO:0007669"/>
    <property type="project" value="TreeGrafter"/>
</dbReference>
<feature type="domain" description="Glycoside hydrolase family 20 catalytic" evidence="5">
    <location>
        <begin position="1"/>
        <end position="234"/>
    </location>
</feature>
<proteinExistence type="inferred from homology"/>
<reference evidence="6" key="1">
    <citation type="submission" date="2019-08" db="EMBL/GenBank/DDBJ databases">
        <authorList>
            <person name="Kucharzyk K."/>
            <person name="Murdoch R.W."/>
            <person name="Higgins S."/>
            <person name="Loffler F."/>
        </authorList>
    </citation>
    <scope>NUCLEOTIDE SEQUENCE</scope>
</reference>
<comment type="catalytic activity">
    <reaction evidence="1">
        <text>Hydrolysis of terminal non-reducing N-acetyl-D-hexosamine residues in N-acetyl-beta-D-hexosaminides.</text>
        <dbReference type="EC" id="3.2.1.52"/>
    </reaction>
</comment>
<evidence type="ECO:0000259" key="5">
    <source>
        <dbReference type="Pfam" id="PF00728"/>
    </source>
</evidence>
<dbReference type="EMBL" id="VSSQ01017004">
    <property type="protein sequence ID" value="MPM58878.1"/>
    <property type="molecule type" value="Genomic_DNA"/>
</dbReference>
<dbReference type="InterPro" id="IPR025705">
    <property type="entry name" value="Beta_hexosaminidase_sua/sub"/>
</dbReference>
<comment type="caution">
    <text evidence="6">The sequence shown here is derived from an EMBL/GenBank/DDBJ whole genome shotgun (WGS) entry which is preliminary data.</text>
</comment>
<evidence type="ECO:0000256" key="4">
    <source>
        <dbReference type="ARBA" id="ARBA00022801"/>
    </source>
</evidence>
<sequence>MPGHALAILAAYPERSCFQEPVEVATRFGVTDFSKKLFCAGDEKTDRFIRSLLDEVMGVFPFPYIHIGGDEALKEDWKRCKKCQSLRKAQGLTNERELQGYFLNRMVAYLEQRGRRAIVWNDGLCDTLSSSAIAQDWTPFFIEGRGRTARHIRAGGQAIMSAYLRVYYDLPYALIPLKATYQYEPVFHNISGEQEGNILGVEAAIWTEWIDTEEKLFFNTLPRLAATAETGWTKRRTPYYAFLMRLKPHYDLYRRLGMTYARDVERPYSLWRRISGTWTFLRKETHAELLEQTRRDSHGDQSKNNKSKR</sequence>
<gene>
    <name evidence="6" type="ORF">SDC9_105711</name>
</gene>
<dbReference type="EC" id="3.2.1.52" evidence="3"/>
<keyword evidence="4" id="KW-0378">Hydrolase</keyword>
<comment type="similarity">
    <text evidence="2">Belongs to the glycosyl hydrolase 20 family.</text>
</comment>
<accession>A0A645B1F5</accession>
<dbReference type="Pfam" id="PF00728">
    <property type="entry name" value="Glyco_hydro_20"/>
    <property type="match status" value="1"/>
</dbReference>
<dbReference type="InterPro" id="IPR017853">
    <property type="entry name" value="GH"/>
</dbReference>
<protein>
    <recommendedName>
        <fullName evidence="3">beta-N-acetylhexosaminidase</fullName>
        <ecNumber evidence="3">3.2.1.52</ecNumber>
    </recommendedName>
</protein>
<dbReference type="PRINTS" id="PR00738">
    <property type="entry name" value="GLHYDRLASE20"/>
</dbReference>
<dbReference type="Gene3D" id="3.20.20.80">
    <property type="entry name" value="Glycosidases"/>
    <property type="match status" value="1"/>
</dbReference>
<evidence type="ECO:0000256" key="3">
    <source>
        <dbReference type="ARBA" id="ARBA00012663"/>
    </source>
</evidence>
<evidence type="ECO:0000256" key="1">
    <source>
        <dbReference type="ARBA" id="ARBA00001231"/>
    </source>
</evidence>